<dbReference type="AlphaFoldDB" id="A0A428NWY8"/>
<reference evidence="1 2" key="1">
    <citation type="submission" date="2017-06" db="EMBL/GenBank/DDBJ databases">
        <title>Comparative genomic analysis of Ambrosia Fusariam Clade fungi.</title>
        <authorList>
            <person name="Stajich J.E."/>
            <person name="Carrillo J."/>
            <person name="Kijimoto T."/>
            <person name="Eskalen A."/>
            <person name="O'Donnell K."/>
            <person name="Kasson M."/>
        </authorList>
    </citation>
    <scope>NUCLEOTIDE SEQUENCE [LARGE SCALE GENOMIC DNA]</scope>
    <source>
        <strain evidence="1 2">NRRL62606</strain>
    </source>
</reference>
<proteinExistence type="predicted"/>
<dbReference type="EMBL" id="NKCL01001014">
    <property type="protein sequence ID" value="RSL45306.1"/>
    <property type="molecule type" value="Genomic_DNA"/>
</dbReference>
<dbReference type="InterPro" id="IPR046486">
    <property type="entry name" value="DUF6579"/>
</dbReference>
<evidence type="ECO:0000313" key="1">
    <source>
        <dbReference type="EMBL" id="RSL45306.1"/>
    </source>
</evidence>
<keyword evidence="2" id="KW-1185">Reference proteome</keyword>
<dbReference type="Proteomes" id="UP000287972">
    <property type="component" value="Unassembled WGS sequence"/>
</dbReference>
<sequence length="454" mass="49498">MIPRDSPPTRVQDTTLSSVPVPEVSRVLEDAIGLDGVSLSARVVGKGVSWANENRKTWYEGSAAKHHKRFYHSLEKQVGPLSHDVAQFIQSSTELNETRSQSVKQMVSMYEQHLRTLNNTENSVRQTLERVNKCETITSQAISSSARSVERIAKSIEGCAEKVVTDFHGVRLVTESIRGSVANLAIHVEALIDELHEVNRNLDGIKDELKKNNILISSGGSGPDGFAGVVHKFVAMHIRQNKSPDDRFFLWHPDTSWHPAFYDLMTRHPLPTSFWGESDDLDKLCISMKAIRQAMRDEGSGAQDAVFHLLIPAWYGINLVMPLHFPDDLLPLRLVGPTHGKALVTFNLPAAQAHLSLDGVDNVLDPHGSNEIAEAAGSLSGFVYGVGGSTAVVMGCCACGPGAILPVFLMMGWGASLVATDGLTGPALAVEEMLQEEPARILGSNERLRMATDD</sequence>
<protein>
    <submittedName>
        <fullName evidence="1">Uncharacterized protein</fullName>
    </submittedName>
</protein>
<evidence type="ECO:0000313" key="2">
    <source>
        <dbReference type="Proteomes" id="UP000287972"/>
    </source>
</evidence>
<comment type="caution">
    <text evidence="1">The sequence shown here is derived from an EMBL/GenBank/DDBJ whole genome shotgun (WGS) entry which is preliminary data.</text>
</comment>
<organism evidence="1 2">
    <name type="scientific">Fusarium floridanum</name>
    <dbReference type="NCBI Taxonomy" id="1325733"/>
    <lineage>
        <taxon>Eukaryota</taxon>
        <taxon>Fungi</taxon>
        <taxon>Dikarya</taxon>
        <taxon>Ascomycota</taxon>
        <taxon>Pezizomycotina</taxon>
        <taxon>Sordariomycetes</taxon>
        <taxon>Hypocreomycetidae</taxon>
        <taxon>Hypocreales</taxon>
        <taxon>Nectriaceae</taxon>
        <taxon>Fusarium</taxon>
        <taxon>Fusarium solani species complex</taxon>
    </lineage>
</organism>
<dbReference type="Pfam" id="PF20219">
    <property type="entry name" value="DUF6579"/>
    <property type="match status" value="1"/>
</dbReference>
<gene>
    <name evidence="1" type="ORF">CEP51_016104</name>
</gene>
<accession>A0A428NWY8</accession>
<name>A0A428NWY8_9HYPO</name>